<organism evidence="1 2">
    <name type="scientific">Halocaridina rubra</name>
    <name type="common">Hawaiian red shrimp</name>
    <dbReference type="NCBI Taxonomy" id="373956"/>
    <lineage>
        <taxon>Eukaryota</taxon>
        <taxon>Metazoa</taxon>
        <taxon>Ecdysozoa</taxon>
        <taxon>Arthropoda</taxon>
        <taxon>Crustacea</taxon>
        <taxon>Multicrustacea</taxon>
        <taxon>Malacostraca</taxon>
        <taxon>Eumalacostraca</taxon>
        <taxon>Eucarida</taxon>
        <taxon>Decapoda</taxon>
        <taxon>Pleocyemata</taxon>
        <taxon>Caridea</taxon>
        <taxon>Atyoidea</taxon>
        <taxon>Atyidae</taxon>
        <taxon>Halocaridina</taxon>
    </lineage>
</organism>
<evidence type="ECO:0000313" key="1">
    <source>
        <dbReference type="EMBL" id="KAK7073101.1"/>
    </source>
</evidence>
<dbReference type="EMBL" id="JAXCGZ010013256">
    <property type="protein sequence ID" value="KAK7073101.1"/>
    <property type="molecule type" value="Genomic_DNA"/>
</dbReference>
<proteinExistence type="predicted"/>
<dbReference type="AlphaFoldDB" id="A0AAN8ZYA4"/>
<comment type="caution">
    <text evidence="1">The sequence shown here is derived from an EMBL/GenBank/DDBJ whole genome shotgun (WGS) entry which is preliminary data.</text>
</comment>
<keyword evidence="2" id="KW-1185">Reference proteome</keyword>
<name>A0AAN8ZYA4_HALRR</name>
<sequence length="68" mass="7905">MDEKAMKQKQKEGERTLMTCDRKSLKVKARYFSCPLGSTPAIKFVFFWLPVQTRRQPDAPLVFQIIGN</sequence>
<gene>
    <name evidence="1" type="ORF">SK128_007299</name>
</gene>
<protein>
    <submittedName>
        <fullName evidence="1">Uncharacterized protein</fullName>
    </submittedName>
</protein>
<dbReference type="Proteomes" id="UP001381693">
    <property type="component" value="Unassembled WGS sequence"/>
</dbReference>
<reference evidence="1 2" key="1">
    <citation type="submission" date="2023-11" db="EMBL/GenBank/DDBJ databases">
        <title>Halocaridina rubra genome assembly.</title>
        <authorList>
            <person name="Smith C."/>
        </authorList>
    </citation>
    <scope>NUCLEOTIDE SEQUENCE [LARGE SCALE GENOMIC DNA]</scope>
    <source>
        <strain evidence="1">EP-1</strain>
        <tissue evidence="1">Whole</tissue>
    </source>
</reference>
<accession>A0AAN8ZYA4</accession>
<evidence type="ECO:0000313" key="2">
    <source>
        <dbReference type="Proteomes" id="UP001381693"/>
    </source>
</evidence>